<dbReference type="EMBL" id="FN654942">
    <property type="protein sequence ID" value="CBY37304.1"/>
    <property type="molecule type" value="Genomic_DNA"/>
</dbReference>
<gene>
    <name evidence="3" type="ORF">GSOID_T00030396001</name>
</gene>
<dbReference type="Proteomes" id="UP000011014">
    <property type="component" value="Unassembled WGS sequence"/>
</dbReference>
<dbReference type="InterPro" id="IPR043502">
    <property type="entry name" value="DNA/RNA_pol_sf"/>
</dbReference>
<dbReference type="PANTHER" id="PTHR37984:SF5">
    <property type="entry name" value="PROTEIN NYNRIN-LIKE"/>
    <property type="match status" value="1"/>
</dbReference>
<organism evidence="3">
    <name type="scientific">Oikopleura dioica</name>
    <name type="common">Tunicate</name>
    <dbReference type="NCBI Taxonomy" id="34765"/>
    <lineage>
        <taxon>Eukaryota</taxon>
        <taxon>Metazoa</taxon>
        <taxon>Chordata</taxon>
        <taxon>Tunicata</taxon>
        <taxon>Appendicularia</taxon>
        <taxon>Copelata</taxon>
        <taxon>Oikopleuridae</taxon>
        <taxon>Oikopleura</taxon>
    </lineage>
</organism>
<dbReference type="CDD" id="cd09274">
    <property type="entry name" value="RNase_HI_RT_Ty3"/>
    <property type="match status" value="1"/>
</dbReference>
<proteinExistence type="predicted"/>
<dbReference type="AlphaFoldDB" id="E4YPA6"/>
<feature type="domain" description="Reverse transcriptase/retrotransposon-derived protein RNase H-like" evidence="2">
    <location>
        <begin position="17"/>
        <end position="115"/>
    </location>
</feature>
<evidence type="ECO:0000313" key="3">
    <source>
        <dbReference type="EMBL" id="CBY37304.1"/>
    </source>
</evidence>
<name>E4YPA6_OIKDI</name>
<dbReference type="InterPro" id="IPR041577">
    <property type="entry name" value="RT_RNaseH_2"/>
</dbReference>
<keyword evidence="1" id="KW-0511">Multifunctional enzyme</keyword>
<accession>E4YPA6</accession>
<dbReference type="InterPro" id="IPR050951">
    <property type="entry name" value="Retrovirus_Pol_polyprotein"/>
</dbReference>
<dbReference type="GO" id="GO:0003824">
    <property type="term" value="F:catalytic activity"/>
    <property type="evidence" value="ECO:0007669"/>
    <property type="project" value="UniProtKB-KW"/>
</dbReference>
<dbReference type="SUPFAM" id="SSF56672">
    <property type="entry name" value="DNA/RNA polymerases"/>
    <property type="match status" value="1"/>
</dbReference>
<dbReference type="PANTHER" id="PTHR37984">
    <property type="entry name" value="PROTEIN CBG26694"/>
    <property type="match status" value="1"/>
</dbReference>
<evidence type="ECO:0000256" key="1">
    <source>
        <dbReference type="ARBA" id="ARBA00023268"/>
    </source>
</evidence>
<protein>
    <recommendedName>
        <fullName evidence="2">Reverse transcriptase/retrotransposon-derived protein RNase H-like domain-containing protein</fullName>
    </recommendedName>
</protein>
<evidence type="ECO:0000259" key="2">
    <source>
        <dbReference type="Pfam" id="PF17919"/>
    </source>
</evidence>
<sequence length="284" mass="32980">MAALHKMLTKEYERFVWTESAEEAFKEVKAAVAGIEPLYHHNPKLPLFLTNDASGSGIGSCLYQLANDEMQPIGYFSKALRGPDLRRPTRQRELIALAEGIRHFEFYLINRRFTILSDHKSLTFLYKEHLRKKLDLRLANIWYYLADFNFTIKHAPGSDPVMFCADYLSRLPETSLALIEKEMKDPEIPDRVFTMVHFPNDEQLNNKDAHRDMYLRTLLSGPKVTQPKTDPDTLMLFGEVELSHKQLSDLQPRKWREQQINRKIPANQSRSLLNRKIIQPPGAD</sequence>
<dbReference type="Pfam" id="PF17919">
    <property type="entry name" value="RT_RNaseH_2"/>
    <property type="match status" value="1"/>
</dbReference>
<reference evidence="3" key="1">
    <citation type="journal article" date="2010" name="Science">
        <title>Plasticity of animal genome architecture unmasked by rapid evolution of a pelagic tunicate.</title>
        <authorList>
            <person name="Denoeud F."/>
            <person name="Henriet S."/>
            <person name="Mungpakdee S."/>
            <person name="Aury J.M."/>
            <person name="Da Silva C."/>
            <person name="Brinkmann H."/>
            <person name="Mikhaleva J."/>
            <person name="Olsen L.C."/>
            <person name="Jubin C."/>
            <person name="Canestro C."/>
            <person name="Bouquet J.M."/>
            <person name="Danks G."/>
            <person name="Poulain J."/>
            <person name="Campsteijn C."/>
            <person name="Adamski M."/>
            <person name="Cross I."/>
            <person name="Yadetie F."/>
            <person name="Muffato M."/>
            <person name="Louis A."/>
            <person name="Butcher S."/>
            <person name="Tsagkogeorga G."/>
            <person name="Konrad A."/>
            <person name="Singh S."/>
            <person name="Jensen M.F."/>
            <person name="Cong E.H."/>
            <person name="Eikeseth-Otteraa H."/>
            <person name="Noel B."/>
            <person name="Anthouard V."/>
            <person name="Porcel B.M."/>
            <person name="Kachouri-Lafond R."/>
            <person name="Nishino A."/>
            <person name="Ugolini M."/>
            <person name="Chourrout P."/>
            <person name="Nishida H."/>
            <person name="Aasland R."/>
            <person name="Huzurbazar S."/>
            <person name="Westhof E."/>
            <person name="Delsuc F."/>
            <person name="Lehrach H."/>
            <person name="Reinhardt R."/>
            <person name="Weissenbach J."/>
            <person name="Roy S.W."/>
            <person name="Artiguenave F."/>
            <person name="Postlethwait J.H."/>
            <person name="Manak J.R."/>
            <person name="Thompson E.M."/>
            <person name="Jaillon O."/>
            <person name="Du Pasquier L."/>
            <person name="Boudinot P."/>
            <person name="Liberles D.A."/>
            <person name="Volff J.N."/>
            <person name="Philippe H."/>
            <person name="Lenhard B."/>
            <person name="Roest Crollius H."/>
            <person name="Wincker P."/>
            <person name="Chourrout D."/>
        </authorList>
    </citation>
    <scope>NUCLEOTIDE SEQUENCE [LARGE SCALE GENOMIC DNA]</scope>
</reference>